<comment type="caution">
    <text evidence="7">The sequence shown here is derived from an EMBL/GenBank/DDBJ whole genome shotgun (WGS) entry which is preliminary data.</text>
</comment>
<comment type="function">
    <text evidence="1">Plays a role in synthesis, processing and/or stability of 23S rRNA.</text>
</comment>
<evidence type="ECO:0000313" key="7">
    <source>
        <dbReference type="EMBL" id="MBT2990159.1"/>
    </source>
</evidence>
<keyword evidence="4" id="KW-0690">Ribosome biogenesis</keyword>
<evidence type="ECO:0000256" key="4">
    <source>
        <dbReference type="ARBA" id="ARBA00022517"/>
    </source>
</evidence>
<organism evidence="7 8">
    <name type="scientific">Candidatus Thiodiazotropha taylori</name>
    <dbReference type="NCBI Taxonomy" id="2792791"/>
    <lineage>
        <taxon>Bacteria</taxon>
        <taxon>Pseudomonadati</taxon>
        <taxon>Pseudomonadota</taxon>
        <taxon>Gammaproteobacteria</taxon>
        <taxon>Chromatiales</taxon>
        <taxon>Sedimenticolaceae</taxon>
        <taxon>Candidatus Thiodiazotropha</taxon>
    </lineage>
</organism>
<evidence type="ECO:0000256" key="6">
    <source>
        <dbReference type="SAM" id="MobiDB-lite"/>
    </source>
</evidence>
<evidence type="ECO:0000256" key="1">
    <source>
        <dbReference type="ARBA" id="ARBA00002868"/>
    </source>
</evidence>
<gene>
    <name evidence="7" type="ORF">KME65_14490</name>
</gene>
<dbReference type="PANTHER" id="PTHR38099">
    <property type="entry name" value="LARGE RIBOSOMAL RNA SUBUNIT ACCUMULATION PROTEIN YCED"/>
    <property type="match status" value="1"/>
</dbReference>
<dbReference type="InterPro" id="IPR003772">
    <property type="entry name" value="YceD"/>
</dbReference>
<dbReference type="AlphaFoldDB" id="A0A944MCI8"/>
<dbReference type="Pfam" id="PF02620">
    <property type="entry name" value="YceD"/>
    <property type="match status" value="1"/>
</dbReference>
<dbReference type="EMBL" id="JAHHGM010000014">
    <property type="protein sequence ID" value="MBT2990159.1"/>
    <property type="molecule type" value="Genomic_DNA"/>
</dbReference>
<dbReference type="InterPro" id="IPR039255">
    <property type="entry name" value="YceD_bac"/>
</dbReference>
<proteinExistence type="inferred from homology"/>
<evidence type="ECO:0000256" key="3">
    <source>
        <dbReference type="ARBA" id="ARBA00015716"/>
    </source>
</evidence>
<protein>
    <recommendedName>
        <fullName evidence="3">Large ribosomal RNA subunit accumulation protein YceD</fullName>
    </recommendedName>
    <alternativeName>
        <fullName evidence="5">23S rRNA accumulation protein YceD</fullName>
    </alternativeName>
</protein>
<name>A0A944MCI8_9GAMM</name>
<dbReference type="GO" id="GO:0005829">
    <property type="term" value="C:cytosol"/>
    <property type="evidence" value="ECO:0007669"/>
    <property type="project" value="TreeGrafter"/>
</dbReference>
<sequence>MLKRFPDRLDPWRFADLGKEFGGELPLDTFSRLSACLLRPVGNVSFKLVFSRDRERRATLGGWLKAVLSLQCQRCLEEVERPVDIRLSTVFVQGLDEAEMLPEEVDPWLVEEDQVVFRELIEDELLLALPQVAMHEPGACHAPAAEMIEERPKESSKQERENPFAVLAEYKRDKQ</sequence>
<dbReference type="Proteomes" id="UP000770889">
    <property type="component" value="Unassembled WGS sequence"/>
</dbReference>
<evidence type="ECO:0000256" key="5">
    <source>
        <dbReference type="ARBA" id="ARBA00031841"/>
    </source>
</evidence>
<comment type="similarity">
    <text evidence="2">Belongs to the DUF177 domain family.</text>
</comment>
<evidence type="ECO:0000256" key="2">
    <source>
        <dbReference type="ARBA" id="ARBA00010740"/>
    </source>
</evidence>
<evidence type="ECO:0000313" key="8">
    <source>
        <dbReference type="Proteomes" id="UP000770889"/>
    </source>
</evidence>
<feature type="region of interest" description="Disordered" evidence="6">
    <location>
        <begin position="144"/>
        <end position="175"/>
    </location>
</feature>
<reference evidence="7 8" key="1">
    <citation type="submission" date="2021-05" db="EMBL/GenBank/DDBJ databases">
        <title>Genetic and Functional Diversity in Clade A Lucinid endosymbionts from the Bahamas.</title>
        <authorList>
            <person name="Giani N.M."/>
            <person name="Engel A.S."/>
            <person name="Campbell B.J."/>
        </authorList>
    </citation>
    <scope>NUCLEOTIDE SEQUENCE [LARGE SCALE GENOMIC DNA]</scope>
    <source>
        <strain evidence="7">LUC16012Gg_MoonRockCtena</strain>
    </source>
</reference>
<dbReference type="PANTHER" id="PTHR38099:SF1">
    <property type="entry name" value="LARGE RIBOSOMAL RNA SUBUNIT ACCUMULATION PROTEIN YCED"/>
    <property type="match status" value="1"/>
</dbReference>
<dbReference type="GO" id="GO:0042254">
    <property type="term" value="P:ribosome biogenesis"/>
    <property type="evidence" value="ECO:0007669"/>
    <property type="project" value="UniProtKB-KW"/>
</dbReference>
<feature type="compositionally biased region" description="Basic and acidic residues" evidence="6">
    <location>
        <begin position="148"/>
        <end position="162"/>
    </location>
</feature>
<accession>A0A944MCI8</accession>